<name>A0A1X0RUV2_RHIZD</name>
<dbReference type="OMA" id="KYLTHEL"/>
<reference evidence="1 2" key="1">
    <citation type="journal article" date="2016" name="Proc. Natl. Acad. Sci. U.S.A.">
        <title>Lipid metabolic changes in an early divergent fungus govern the establishment of a mutualistic symbiosis with endobacteria.</title>
        <authorList>
            <person name="Lastovetsky O.A."/>
            <person name="Gaspar M.L."/>
            <person name="Mondo S.J."/>
            <person name="LaButti K.M."/>
            <person name="Sandor L."/>
            <person name="Grigoriev I.V."/>
            <person name="Henry S.A."/>
            <person name="Pawlowska T.E."/>
        </authorList>
    </citation>
    <scope>NUCLEOTIDE SEQUENCE [LARGE SCALE GENOMIC DNA]</scope>
    <source>
        <strain evidence="1 2">ATCC 11559</strain>
    </source>
</reference>
<evidence type="ECO:0000313" key="2">
    <source>
        <dbReference type="Proteomes" id="UP000242381"/>
    </source>
</evidence>
<protein>
    <submittedName>
        <fullName evidence="1">Uncharacterized protein</fullName>
    </submittedName>
</protein>
<dbReference type="AlphaFoldDB" id="A0A1X0RUV2"/>
<accession>A0A1X0RUV2</accession>
<organism evidence="1 2">
    <name type="scientific">Rhizopus microsporus</name>
    <dbReference type="NCBI Taxonomy" id="58291"/>
    <lineage>
        <taxon>Eukaryota</taxon>
        <taxon>Fungi</taxon>
        <taxon>Fungi incertae sedis</taxon>
        <taxon>Mucoromycota</taxon>
        <taxon>Mucoromycotina</taxon>
        <taxon>Mucoromycetes</taxon>
        <taxon>Mucorales</taxon>
        <taxon>Mucorineae</taxon>
        <taxon>Rhizopodaceae</taxon>
        <taxon>Rhizopus</taxon>
    </lineage>
</organism>
<gene>
    <name evidence="1" type="ORF">BCV71DRAFT_245076</name>
</gene>
<proteinExistence type="predicted"/>
<sequence>MPMTTSIILTTLIFHIKLSHKLNLTTFRAIYDAMDAVPADPVNDKEKYWLKNSIINYVMLFINGSTMVPFKSEENLLDDVYGFIKTSKKPSNTNIEKKTESTASSEEINKDRLFGSLSKINRKIAANHADLVFKYLTHELRCPTTLNGMYIAAQVMTCNKGYVALVGTSQRYHMPESSAEVPKLLPPVLKLVYNYAMVIESTTSRLKAISSSVSLDKGPKVYFPPCFVAGDNKRTHAAAFSD</sequence>
<evidence type="ECO:0000313" key="1">
    <source>
        <dbReference type="EMBL" id="ORE15671.1"/>
    </source>
</evidence>
<dbReference type="Proteomes" id="UP000242381">
    <property type="component" value="Unassembled WGS sequence"/>
</dbReference>
<dbReference type="VEuPathDB" id="FungiDB:BCV72DRAFT_220178"/>
<dbReference type="EMBL" id="KV921414">
    <property type="protein sequence ID" value="ORE15671.1"/>
    <property type="molecule type" value="Genomic_DNA"/>
</dbReference>